<dbReference type="KEGG" id="awe:JG540_00765"/>
<proteinExistence type="predicted"/>
<sequence length="211" mass="21830">MSREQIRLLALIVSTCLVVVGGVGGFLAWSIQHREDVDEIAQTPVAVAPSEIVTTAPGAPSTNPPPVASQSPGKEIDGYSKQAVATAKQKQIATAAASAAAQWSQSESKELRRQRLLSVMSPGAADAPTGWEVLYGSVKGATVTVESTGEPATSSHNGTTIGVGVMVHYKVRIPHDDGTEAVFSGTSLWVVEMPTAAAGGEQVTAVVWPSL</sequence>
<feature type="region of interest" description="Disordered" evidence="1">
    <location>
        <begin position="54"/>
        <end position="76"/>
    </location>
</feature>
<keyword evidence="3" id="KW-1185">Reference proteome</keyword>
<protein>
    <submittedName>
        <fullName evidence="2">Uncharacterized protein</fullName>
    </submittedName>
</protein>
<reference evidence="2 3" key="1">
    <citation type="submission" date="2020-12" db="EMBL/GenBank/DDBJ databases">
        <authorList>
            <person name="Zhou J."/>
        </authorList>
    </citation>
    <scope>NUCLEOTIDE SEQUENCE [LARGE SCALE GENOMIC DNA]</scope>
    <source>
        <strain evidence="2 3">CCUG 61299</strain>
    </source>
</reference>
<evidence type="ECO:0000313" key="2">
    <source>
        <dbReference type="EMBL" id="QQM67473.1"/>
    </source>
</evidence>
<evidence type="ECO:0000313" key="3">
    <source>
        <dbReference type="Proteomes" id="UP000595895"/>
    </source>
</evidence>
<dbReference type="EMBL" id="CP066802">
    <property type="protein sequence ID" value="QQM67473.1"/>
    <property type="molecule type" value="Genomic_DNA"/>
</dbReference>
<gene>
    <name evidence="2" type="ORF">JG540_00765</name>
</gene>
<organism evidence="2 3">
    <name type="scientific">Actinomyces weissii</name>
    <dbReference type="NCBI Taxonomy" id="675090"/>
    <lineage>
        <taxon>Bacteria</taxon>
        <taxon>Bacillati</taxon>
        <taxon>Actinomycetota</taxon>
        <taxon>Actinomycetes</taxon>
        <taxon>Actinomycetales</taxon>
        <taxon>Actinomycetaceae</taxon>
        <taxon>Actinomyces</taxon>
    </lineage>
</organism>
<dbReference type="AlphaFoldDB" id="A0A7T7M9P0"/>
<name>A0A7T7M9P0_9ACTO</name>
<dbReference type="RefSeq" id="WP_200276092.1">
    <property type="nucleotide sequence ID" value="NZ_CP066802.1"/>
</dbReference>
<dbReference type="Proteomes" id="UP000595895">
    <property type="component" value="Chromosome"/>
</dbReference>
<evidence type="ECO:0000256" key="1">
    <source>
        <dbReference type="SAM" id="MobiDB-lite"/>
    </source>
</evidence>
<accession>A0A7T7M9P0</accession>